<dbReference type="Proteomes" id="UP000192328">
    <property type="component" value="Unassembled WGS sequence"/>
</dbReference>
<keyword evidence="2" id="KW-1185">Reference proteome</keyword>
<accession>A0AC61PNJ3</accession>
<sequence length="401" mass="46524">MRKMCFLLILLIIPVFAYGEKLFSPYGQYGLQQFEQNGKMGICDNNGNTIVDAEYEYISPDFHNGCAMLIKDHLIGFYNEVGSIISEPIWEKAWDYQCGLASIMIENRIGFIDTLGNIIVQPIWSEKSSKYFYCNRALVYDLEGNPYLIDNNGNIVFRFMDFINDQHFDIPDDLAITTCVNGCYILRMWQKTYGENYHYYVLNTEFTLIGPFISKADIAYISDDILILIDEESSSENTVRYINPDGRQWSRIIGTIDDMTSFAEGRGFVKAEEHKWLCFDKTGNTLFELEHDRIPIGYQDGIVTAYDYESDNAYYYDINGELLFTIPGGELASGERVCYYDIDKCAYGYYDYNMNLVIAPEWQSANDFEDEYTVVYDKEYNAYWIDREGHVIAPYKTTIQD</sequence>
<protein>
    <submittedName>
        <fullName evidence="1">WG containing repeat-containing protein</fullName>
    </submittedName>
</protein>
<organism evidence="1 2">
    <name type="scientific">Aristaeella lactis</name>
    <dbReference type="NCBI Taxonomy" id="3046383"/>
    <lineage>
        <taxon>Bacteria</taxon>
        <taxon>Bacillati</taxon>
        <taxon>Bacillota</taxon>
        <taxon>Clostridia</taxon>
        <taxon>Eubacteriales</taxon>
        <taxon>Aristaeellaceae</taxon>
        <taxon>Aristaeella</taxon>
    </lineage>
</organism>
<evidence type="ECO:0000313" key="1">
    <source>
        <dbReference type="EMBL" id="SMC77164.1"/>
    </source>
</evidence>
<evidence type="ECO:0000313" key="2">
    <source>
        <dbReference type="Proteomes" id="UP000192328"/>
    </source>
</evidence>
<gene>
    <name evidence="1" type="ORF">SAMN06297397_2432</name>
</gene>
<dbReference type="EMBL" id="FWXZ01000005">
    <property type="protein sequence ID" value="SMC77164.1"/>
    <property type="molecule type" value="Genomic_DNA"/>
</dbReference>
<name>A0AC61PNJ3_9FIRM</name>
<comment type="caution">
    <text evidence="1">The sequence shown here is derived from an EMBL/GenBank/DDBJ whole genome shotgun (WGS) entry which is preliminary data.</text>
</comment>
<proteinExistence type="predicted"/>
<reference evidence="1" key="1">
    <citation type="submission" date="2017-04" db="EMBL/GenBank/DDBJ databases">
        <authorList>
            <person name="Varghese N."/>
            <person name="Submissions S."/>
        </authorList>
    </citation>
    <scope>NUCLEOTIDE SEQUENCE</scope>
    <source>
        <strain evidence="1">WTE2008</strain>
    </source>
</reference>